<sequence>MTITEVSEKYKIPLALLQRYAVEKTGAEGTDEKRRQADLYRFTDSDIEQLSVRMTLQDIGFAEEEIAAYLRLRQDGENSAEACLNMLNKLRSRTLDTIHGKEKALERIDYLRYELQTKKKGS</sequence>
<dbReference type="GO" id="GO:0006355">
    <property type="term" value="P:regulation of DNA-templated transcription"/>
    <property type="evidence" value="ECO:0007669"/>
    <property type="project" value="InterPro"/>
</dbReference>
<dbReference type="AlphaFoldDB" id="A0A1I1Z5K1"/>
<dbReference type="OrthoDB" id="9811174at2"/>
<evidence type="ECO:0000259" key="1">
    <source>
        <dbReference type="Pfam" id="PF13411"/>
    </source>
</evidence>
<dbReference type="Pfam" id="PF13411">
    <property type="entry name" value="MerR_1"/>
    <property type="match status" value="1"/>
</dbReference>
<name>A0A1I1Z5K1_9FIRM</name>
<gene>
    <name evidence="2" type="ORF">SAMN05216245_103145</name>
</gene>
<evidence type="ECO:0000313" key="2">
    <source>
        <dbReference type="EMBL" id="SFE26842.1"/>
    </source>
</evidence>
<dbReference type="InterPro" id="IPR000551">
    <property type="entry name" value="MerR-type_HTH_dom"/>
</dbReference>
<keyword evidence="3" id="KW-1185">Reference proteome</keyword>
<dbReference type="STRING" id="1123323.SAMN05216245_103145"/>
<dbReference type="EMBL" id="FONL01000003">
    <property type="protein sequence ID" value="SFE26842.1"/>
    <property type="molecule type" value="Genomic_DNA"/>
</dbReference>
<dbReference type="Gene3D" id="1.10.1660.10">
    <property type="match status" value="1"/>
</dbReference>
<evidence type="ECO:0000313" key="3">
    <source>
        <dbReference type="Proteomes" id="UP000198896"/>
    </source>
</evidence>
<organism evidence="2 3">
    <name type="scientific">Succiniclasticum ruminis DSM 9236</name>
    <dbReference type="NCBI Taxonomy" id="1123323"/>
    <lineage>
        <taxon>Bacteria</taxon>
        <taxon>Bacillati</taxon>
        <taxon>Bacillota</taxon>
        <taxon>Negativicutes</taxon>
        <taxon>Acidaminococcales</taxon>
        <taxon>Acidaminococcaceae</taxon>
        <taxon>Succiniclasticum</taxon>
    </lineage>
</organism>
<dbReference type="GO" id="GO:0003677">
    <property type="term" value="F:DNA binding"/>
    <property type="evidence" value="ECO:0007669"/>
    <property type="project" value="UniProtKB-KW"/>
</dbReference>
<dbReference type="RefSeq" id="WP_093912973.1">
    <property type="nucleotide sequence ID" value="NZ_FONL01000003.1"/>
</dbReference>
<reference evidence="2 3" key="1">
    <citation type="submission" date="2016-10" db="EMBL/GenBank/DDBJ databases">
        <authorList>
            <person name="de Groot N.N."/>
        </authorList>
    </citation>
    <scope>NUCLEOTIDE SEQUENCE [LARGE SCALE GENOMIC DNA]</scope>
    <source>
        <strain evidence="2 3">DSM 9236</strain>
    </source>
</reference>
<feature type="domain" description="HTH merR-type" evidence="1">
    <location>
        <begin position="1"/>
        <end position="71"/>
    </location>
</feature>
<proteinExistence type="predicted"/>
<dbReference type="SUPFAM" id="SSF46955">
    <property type="entry name" value="Putative DNA-binding domain"/>
    <property type="match status" value="1"/>
</dbReference>
<keyword evidence="2" id="KW-0238">DNA-binding</keyword>
<dbReference type="Proteomes" id="UP000198896">
    <property type="component" value="Unassembled WGS sequence"/>
</dbReference>
<protein>
    <submittedName>
        <fullName evidence="2">DNA-binding transcriptional regulator, MerR family</fullName>
    </submittedName>
</protein>
<accession>A0A1I1Z5K1</accession>
<dbReference type="InterPro" id="IPR009061">
    <property type="entry name" value="DNA-bd_dom_put_sf"/>
</dbReference>